<evidence type="ECO:0000313" key="2">
    <source>
        <dbReference type="Proteomes" id="UP000688137"/>
    </source>
</evidence>
<dbReference type="AlphaFoldDB" id="A0A8S1KU30"/>
<protein>
    <submittedName>
        <fullName evidence="1">Uncharacterized protein</fullName>
    </submittedName>
</protein>
<dbReference type="OMA" id="YAEVCLQ"/>
<reference evidence="1" key="1">
    <citation type="submission" date="2021-01" db="EMBL/GenBank/DDBJ databases">
        <authorList>
            <consortium name="Genoscope - CEA"/>
            <person name="William W."/>
        </authorList>
    </citation>
    <scope>NUCLEOTIDE SEQUENCE</scope>
</reference>
<keyword evidence="2" id="KW-1185">Reference proteome</keyword>
<comment type="caution">
    <text evidence="1">The sequence shown here is derived from an EMBL/GenBank/DDBJ whole genome shotgun (WGS) entry which is preliminary data.</text>
</comment>
<dbReference type="EMBL" id="CAJJDM010000023">
    <property type="protein sequence ID" value="CAD8057073.1"/>
    <property type="molecule type" value="Genomic_DNA"/>
</dbReference>
<sequence length="324" mass="37639">MKEIIILNLGWNGSIIGDQLQEQLAIENQIQDLNLLNKESDFLIKSFYYETQNGQFIPKTIFVDSDTQFQKKKMYAKQNFSSFRQMVEKCENLQGVLVINTTNQNYDNYIKEQQQLIPTVPFYFVNLIEDQISFSQQISLLKCYEMLKEYAEVCLQINGSVFLENKQYTTYPPRNISQFLSFCLASINQAYKKQLDITTFSQHLFLDYDQKFLSCGFDNTYVNSFNNNYGGINYQEGKFNKTGLIIRGEPNLEQVKLVQDITQIPIQMGILEKGYPGIAQISNHSNNVNILAKTIKKFEQIPKQFFNIDYEVNEGLNQIVAAYQ</sequence>
<organism evidence="1 2">
    <name type="scientific">Paramecium primaurelia</name>
    <dbReference type="NCBI Taxonomy" id="5886"/>
    <lineage>
        <taxon>Eukaryota</taxon>
        <taxon>Sar</taxon>
        <taxon>Alveolata</taxon>
        <taxon>Ciliophora</taxon>
        <taxon>Intramacronucleata</taxon>
        <taxon>Oligohymenophorea</taxon>
        <taxon>Peniculida</taxon>
        <taxon>Parameciidae</taxon>
        <taxon>Paramecium</taxon>
    </lineage>
</organism>
<name>A0A8S1KU30_PARPR</name>
<evidence type="ECO:0000313" key="1">
    <source>
        <dbReference type="EMBL" id="CAD8057073.1"/>
    </source>
</evidence>
<dbReference type="Proteomes" id="UP000688137">
    <property type="component" value="Unassembled WGS sequence"/>
</dbReference>
<gene>
    <name evidence="1" type="ORF">PPRIM_AZ9-3.1.T0250250</name>
</gene>
<accession>A0A8S1KU30</accession>
<proteinExistence type="predicted"/>